<dbReference type="Proteomes" id="UP000770717">
    <property type="component" value="Unassembled WGS sequence"/>
</dbReference>
<evidence type="ECO:0000256" key="21">
    <source>
        <dbReference type="PROSITE-ProRule" id="PRU00023"/>
    </source>
</evidence>
<keyword evidence="4" id="KW-0597">Phosphoprotein</keyword>
<gene>
    <name evidence="26" type="ORF">GDO78_006959</name>
</gene>
<comment type="cofactor">
    <cofactor evidence="1">
        <name>Mg(2+)</name>
        <dbReference type="ChEBI" id="CHEBI:18420"/>
    </cofactor>
</comment>
<dbReference type="InterPro" id="IPR011029">
    <property type="entry name" value="DEATH-like_dom_sf"/>
</dbReference>
<dbReference type="EMBL" id="WNTK01000003">
    <property type="protein sequence ID" value="KAG9486843.1"/>
    <property type="molecule type" value="Genomic_DNA"/>
</dbReference>
<dbReference type="PROSITE" id="PS00107">
    <property type="entry name" value="PROTEIN_KINASE_ATP"/>
    <property type="match status" value="1"/>
</dbReference>
<comment type="similarity">
    <text evidence="18">Belongs to the protein kinase superfamily. CAMK Ser/Thr protein kinase family. DAP kinase subfamily.</text>
</comment>
<dbReference type="GO" id="GO:0005525">
    <property type="term" value="F:GTP binding"/>
    <property type="evidence" value="ECO:0007669"/>
    <property type="project" value="UniProtKB-KW"/>
</dbReference>
<keyword evidence="11" id="KW-0832">Ubl conjugation</keyword>
<dbReference type="FunFam" id="1.10.533.10:FF:000008">
    <property type="entry name" value="Death associated protein kinase 1"/>
    <property type="match status" value="1"/>
</dbReference>
<evidence type="ECO:0000256" key="11">
    <source>
        <dbReference type="ARBA" id="ARBA00022843"/>
    </source>
</evidence>
<feature type="repeat" description="ANK" evidence="21">
    <location>
        <begin position="479"/>
        <end position="511"/>
    </location>
</feature>
<accession>A0A8J6KAJ3</accession>
<dbReference type="InterPro" id="IPR027417">
    <property type="entry name" value="P-loop_NTPase"/>
</dbReference>
<dbReference type="OrthoDB" id="9306077at2759"/>
<dbReference type="GO" id="GO:0043065">
    <property type="term" value="P:positive regulation of apoptotic process"/>
    <property type="evidence" value="ECO:0007669"/>
    <property type="project" value="TreeGrafter"/>
</dbReference>
<keyword evidence="3" id="KW-0723">Serine/threonine-protein kinase</keyword>
<feature type="repeat" description="ANK" evidence="21">
    <location>
        <begin position="446"/>
        <end position="478"/>
    </location>
</feature>
<feature type="domain" description="Protein kinase" evidence="23">
    <location>
        <begin position="13"/>
        <end position="275"/>
    </location>
</feature>
<dbReference type="PRINTS" id="PR01415">
    <property type="entry name" value="ANKYRIN"/>
</dbReference>
<dbReference type="PROSITE" id="PS50011">
    <property type="entry name" value="PROTEIN_KINASE_DOM"/>
    <property type="match status" value="1"/>
</dbReference>
<feature type="repeat" description="ANK" evidence="21">
    <location>
        <begin position="413"/>
        <end position="445"/>
    </location>
</feature>
<evidence type="ECO:0000256" key="9">
    <source>
        <dbReference type="ARBA" id="ARBA00022777"/>
    </source>
</evidence>
<dbReference type="PROSITE" id="PS50017">
    <property type="entry name" value="DEATH_DOMAIN"/>
    <property type="match status" value="1"/>
</dbReference>
<dbReference type="InterPro" id="IPR036770">
    <property type="entry name" value="Ankyrin_rpt-contain_sf"/>
</dbReference>
<dbReference type="InterPro" id="IPR000488">
    <property type="entry name" value="Death_dom"/>
</dbReference>
<dbReference type="GO" id="GO:0005516">
    <property type="term" value="F:calmodulin binding"/>
    <property type="evidence" value="ECO:0007669"/>
    <property type="project" value="UniProtKB-KW"/>
</dbReference>
<organism evidence="26 27">
    <name type="scientific">Eleutherodactylus coqui</name>
    <name type="common">Puerto Rican coqui</name>
    <dbReference type="NCBI Taxonomy" id="57060"/>
    <lineage>
        <taxon>Eukaryota</taxon>
        <taxon>Metazoa</taxon>
        <taxon>Chordata</taxon>
        <taxon>Craniata</taxon>
        <taxon>Vertebrata</taxon>
        <taxon>Euteleostomi</taxon>
        <taxon>Amphibia</taxon>
        <taxon>Batrachia</taxon>
        <taxon>Anura</taxon>
        <taxon>Neobatrachia</taxon>
        <taxon>Hyloidea</taxon>
        <taxon>Eleutherodactylidae</taxon>
        <taxon>Eleutherodactylinae</taxon>
        <taxon>Eleutherodactylus</taxon>
        <taxon>Eleutherodactylus</taxon>
    </lineage>
</organism>
<name>A0A8J6KAJ3_ELECQ</name>
<dbReference type="Gene3D" id="1.10.533.10">
    <property type="entry name" value="Death Domain, Fas"/>
    <property type="match status" value="1"/>
</dbReference>
<dbReference type="Pfam" id="PF12796">
    <property type="entry name" value="Ank_2"/>
    <property type="match status" value="2"/>
</dbReference>
<feature type="repeat" description="ANK" evidence="21">
    <location>
        <begin position="578"/>
        <end position="610"/>
    </location>
</feature>
<evidence type="ECO:0000256" key="8">
    <source>
        <dbReference type="ARBA" id="ARBA00022741"/>
    </source>
</evidence>
<evidence type="ECO:0000256" key="4">
    <source>
        <dbReference type="ARBA" id="ARBA00022553"/>
    </source>
</evidence>
<evidence type="ECO:0000256" key="22">
    <source>
        <dbReference type="PROSITE-ProRule" id="PRU10141"/>
    </source>
</evidence>
<dbReference type="Gene3D" id="1.20.5.460">
    <property type="entry name" value="Single helix bin"/>
    <property type="match status" value="1"/>
</dbReference>
<keyword evidence="27" id="KW-1185">Reference proteome</keyword>
<dbReference type="FunFam" id="1.10.510.10:FF:000250">
    <property type="entry name" value="Death-associated protein kinase 3"/>
    <property type="match status" value="1"/>
</dbReference>
<dbReference type="InterPro" id="IPR017441">
    <property type="entry name" value="Protein_kinase_ATP_BS"/>
</dbReference>
<evidence type="ECO:0000259" key="25">
    <source>
        <dbReference type="PROSITE" id="PS51424"/>
    </source>
</evidence>
<evidence type="ECO:0000256" key="2">
    <source>
        <dbReference type="ARBA" id="ARBA00012513"/>
    </source>
</evidence>
<proteinExistence type="inferred from homology"/>
<feature type="repeat" description="ANK" evidence="21">
    <location>
        <begin position="380"/>
        <end position="412"/>
    </location>
</feature>
<dbReference type="SUPFAM" id="SSF52540">
    <property type="entry name" value="P-loop containing nucleoside triphosphate hydrolases"/>
    <property type="match status" value="1"/>
</dbReference>
<evidence type="ECO:0000256" key="5">
    <source>
        <dbReference type="ARBA" id="ARBA00022679"/>
    </source>
</evidence>
<dbReference type="FunFam" id="1.25.40.20:FF:000832">
    <property type="entry name" value="Death-associated protein kinase 1"/>
    <property type="match status" value="1"/>
</dbReference>
<evidence type="ECO:0000256" key="16">
    <source>
        <dbReference type="ARBA" id="ARBA00047899"/>
    </source>
</evidence>
<keyword evidence="6" id="KW-0053">Apoptosis</keyword>
<keyword evidence="7" id="KW-0677">Repeat</keyword>
<dbReference type="InterPro" id="IPR000719">
    <property type="entry name" value="Prot_kinase_dom"/>
</dbReference>
<evidence type="ECO:0000256" key="1">
    <source>
        <dbReference type="ARBA" id="ARBA00001946"/>
    </source>
</evidence>
<dbReference type="SUPFAM" id="SSF48403">
    <property type="entry name" value="Ankyrin repeat"/>
    <property type="match status" value="1"/>
</dbReference>
<feature type="domain" description="Roc" evidence="25">
    <location>
        <begin position="624"/>
        <end position="901"/>
    </location>
</feature>
<feature type="repeat" description="ANK" evidence="21">
    <location>
        <begin position="512"/>
        <end position="544"/>
    </location>
</feature>
<protein>
    <recommendedName>
        <fullName evidence="20">Death-associated protein kinase 1</fullName>
        <ecNumber evidence="2">2.7.11.1</ecNumber>
    </recommendedName>
</protein>
<evidence type="ECO:0000256" key="18">
    <source>
        <dbReference type="ARBA" id="ARBA00060827"/>
    </source>
</evidence>
<dbReference type="Pfam" id="PF00531">
    <property type="entry name" value="Death"/>
    <property type="match status" value="1"/>
</dbReference>
<evidence type="ECO:0000256" key="15">
    <source>
        <dbReference type="ARBA" id="ARBA00023134"/>
    </source>
</evidence>
<dbReference type="PROSITE" id="PS50297">
    <property type="entry name" value="ANK_REP_REGION"/>
    <property type="match status" value="7"/>
</dbReference>
<comment type="subunit">
    <text evidence="19">Interacts with KLHL20. Interacts (via death domain) with MAPK1 and MAPK3. Interacts with MAP1B (via N-terminus). Interacts with PRKD1 in an oxidative stress-regulated manner. Interacts with PIN1, PDCD6, BECN1, TSC2 and STX1A. Interacts (via kinase domain) with DAPK3 (via kinase domain). Interacts with GRINB. Interacts (via death domain) with UNC5B (via death domain). Interacts with UNC5C (via death domain).</text>
</comment>
<keyword evidence="9" id="KW-0418">Kinase</keyword>
<evidence type="ECO:0000256" key="3">
    <source>
        <dbReference type="ARBA" id="ARBA00022527"/>
    </source>
</evidence>
<dbReference type="Gene3D" id="1.25.40.20">
    <property type="entry name" value="Ankyrin repeat-containing domain"/>
    <property type="match status" value="3"/>
</dbReference>
<dbReference type="PANTHER" id="PTHR24342">
    <property type="entry name" value="SERINE/THREONINE-PROTEIN KINASE 17"/>
    <property type="match status" value="1"/>
</dbReference>
<reference evidence="26" key="1">
    <citation type="thesis" date="2020" institute="ProQuest LLC" country="789 East Eisenhower Parkway, Ann Arbor, MI, USA">
        <title>Comparative Genomics and Chromosome Evolution.</title>
        <authorList>
            <person name="Mudd A.B."/>
        </authorList>
    </citation>
    <scope>NUCLEOTIDE SEQUENCE</scope>
    <source>
        <strain evidence="26">HN-11 Male</strain>
        <tissue evidence="26">Kidney and liver</tissue>
    </source>
</reference>
<feature type="domain" description="Death" evidence="24">
    <location>
        <begin position="1258"/>
        <end position="1342"/>
    </location>
</feature>
<evidence type="ECO:0000256" key="10">
    <source>
        <dbReference type="ARBA" id="ARBA00022840"/>
    </source>
</evidence>
<dbReference type="InterPro" id="IPR011009">
    <property type="entry name" value="Kinase-like_dom_sf"/>
</dbReference>
<keyword evidence="13" id="KW-0112">Calmodulin-binding</keyword>
<dbReference type="GO" id="GO:0006417">
    <property type="term" value="P:regulation of translation"/>
    <property type="evidence" value="ECO:0007669"/>
    <property type="project" value="UniProtKB-KW"/>
</dbReference>
<dbReference type="SUPFAM" id="SSF47986">
    <property type="entry name" value="DEATH domain"/>
    <property type="match status" value="1"/>
</dbReference>
<evidence type="ECO:0000256" key="6">
    <source>
        <dbReference type="ARBA" id="ARBA00022703"/>
    </source>
</evidence>
<evidence type="ECO:0000256" key="17">
    <source>
        <dbReference type="ARBA" id="ARBA00048679"/>
    </source>
</evidence>
<dbReference type="CDD" id="cd08782">
    <property type="entry name" value="Death_DAPK1"/>
    <property type="match status" value="1"/>
</dbReference>
<dbReference type="Gene3D" id="3.30.200.20">
    <property type="entry name" value="Phosphorylase Kinase, domain 1"/>
    <property type="match status" value="1"/>
</dbReference>
<keyword evidence="15" id="KW-0342">GTP-binding</keyword>
<dbReference type="PROSITE" id="PS00108">
    <property type="entry name" value="PROTEIN_KINASE_ST"/>
    <property type="match status" value="1"/>
</dbReference>
<feature type="repeat" description="ANK" evidence="21">
    <location>
        <begin position="347"/>
        <end position="379"/>
    </location>
</feature>
<dbReference type="InterPro" id="IPR020676">
    <property type="entry name" value="DAPK1_cat"/>
</dbReference>
<evidence type="ECO:0000256" key="19">
    <source>
        <dbReference type="ARBA" id="ARBA00065179"/>
    </source>
</evidence>
<keyword evidence="12" id="KW-0810">Translation regulation</keyword>
<dbReference type="Gene3D" id="1.10.510.10">
    <property type="entry name" value="Transferase(Phosphotransferase) domain 1"/>
    <property type="match status" value="1"/>
</dbReference>
<keyword evidence="8 22" id="KW-0547">Nucleotide-binding</keyword>
<evidence type="ECO:0000256" key="7">
    <source>
        <dbReference type="ARBA" id="ARBA00022737"/>
    </source>
</evidence>
<dbReference type="GO" id="GO:0004674">
    <property type="term" value="F:protein serine/threonine kinase activity"/>
    <property type="evidence" value="ECO:0007669"/>
    <property type="project" value="UniProtKB-KW"/>
</dbReference>
<evidence type="ECO:0000313" key="27">
    <source>
        <dbReference type="Proteomes" id="UP000770717"/>
    </source>
</evidence>
<comment type="catalytic activity">
    <reaction evidence="16">
        <text>L-threonyl-[protein] + ATP = O-phospho-L-threonyl-[protein] + ADP + H(+)</text>
        <dbReference type="Rhea" id="RHEA:46608"/>
        <dbReference type="Rhea" id="RHEA-COMP:11060"/>
        <dbReference type="Rhea" id="RHEA-COMP:11605"/>
        <dbReference type="ChEBI" id="CHEBI:15378"/>
        <dbReference type="ChEBI" id="CHEBI:30013"/>
        <dbReference type="ChEBI" id="CHEBI:30616"/>
        <dbReference type="ChEBI" id="CHEBI:61977"/>
        <dbReference type="ChEBI" id="CHEBI:456216"/>
        <dbReference type="EC" id="2.7.11.1"/>
    </reaction>
</comment>
<dbReference type="FunFam" id="1.20.5.460:FF:000003">
    <property type="entry name" value="Death-associated protein kinase 1"/>
    <property type="match status" value="1"/>
</dbReference>
<evidence type="ECO:0000256" key="12">
    <source>
        <dbReference type="ARBA" id="ARBA00022845"/>
    </source>
</evidence>
<keyword evidence="10 22" id="KW-0067">ATP-binding</keyword>
<dbReference type="SMART" id="SM00220">
    <property type="entry name" value="S_TKc"/>
    <property type="match status" value="1"/>
</dbReference>
<keyword evidence="5" id="KW-0808">Transferase</keyword>
<dbReference type="InterPro" id="IPR002110">
    <property type="entry name" value="Ankyrin_rpt"/>
</dbReference>
<dbReference type="GO" id="GO:0005524">
    <property type="term" value="F:ATP binding"/>
    <property type="evidence" value="ECO:0007669"/>
    <property type="project" value="UniProtKB-UniRule"/>
</dbReference>
<sequence>MTVFRQENLEDYYDVGEELGSGQFAVVKKCQEKSTGVQYAAKFIKKRRTKSSRRGVTREDIEREVSILKEIRHPNVITLHEVFENKTDVILILELVAGGELFDFLAEKESLTEEEATEFLKQILNGVNYLHSLQIAHFDLKPENIMLLDRTSPKPRIKIIDFGLAHKIDTSNEFKNIFGTPEFVAPEIVNYEPLGLESDMWSIGVITYILLSGASPFLGETKQETLANISAVSYEFEDEFFSNTSDLAKDFIQRLLVKDPKKRMTIEDSLSHPWIKPKDTLQALSRKASAVNMEKFKKFAARRKWKDEEDSFVMKAIIHAINDDNVPGLQHLLGSLANYDVNQPNKHGTPPLLIAAGCGNIQMLELLMKRGAHIDVQDKAGSNALYWASRHGHVETLKFLHQSKCPLDVKDKSGETALHVAARYGHVEVIQYLCSIGSNPDIQDKEEETPLHCAAWHGYYPVARALCQAGSNVNIRNREGETPLLTASARGYHDIVECLTEHGADLDATDKDGHIALHLAVRRCQMEVVKTLINRGCYVDFQDRHGNTPLHVACKDGNIPIVMALCEANCNLDITNKYGRTPLHLAANNGILEVVRYLCITGANVEALTMDTYRSIFIQQLRPSQSPQPRIKLKLFGHVGSGKTTLVESLKCGLIRSFFRRRRPRLASTNSVRFPPSPMSSKTSGKMWFSVSICDLYPGCENVSVRSRSMMFEPGLTKGVLEVFVSPSHHPHSAIDDQSTKAIDIQNANLNAVGDFSVWEFSGNPTYYCSYDYFATNDPTSVHIVVFSLEEPYEIQLNQLIFWLNFLKSLAPVEEPIAYGGKLKNLLKVVLVATHADIVNLPRPAGEFGYDKEMALLKEIRNRFGNDLQISDKLFVLDAGASGSKDMKLLRNHLQELRSQLISNCSTMTPLCEKVISILPSWRKQNGPNQLLSFQQFVYDVQEQLNPLATEEDVRNLAQQLHSMGEINIMQSETVQDVVLLDPRWLCSNVLGKLLSVENPKALHHYRGRYTMEDIQRLVSDSDVDELVQILDAMDICARDLSSGTMVDIPALIKTDSLHRSWTDEEEDILIYGGVRIVPVEHLTPFPCGIFHKVQVNLCRWIHQQSAEGDADIRLWVNGCKLANRGVEVLVLLVNHGQGIEVHVRGLETEKIKCCLLQESICSIIDNLLATTLPGLLTVKHYLSPQQLREHHEPVMIYQPRDFFRAQAQKETSLANTMAGYKESFSSILCFGSLEIYSQGSLGMDHHISDLNILVRRKLSRLLDAPDPMGKDWCLLAMNLGLPELVAKYNAGSATQKDFLPSPVCALLQEWGNAPESTLAILMSKLRELGRRDAADFLLKSSLVFRVNLDVHGQEAYAASCNSGTSYNSISSVVSR</sequence>
<dbReference type="Pfam" id="PF00023">
    <property type="entry name" value="Ank"/>
    <property type="match status" value="2"/>
</dbReference>
<dbReference type="SMART" id="SM00005">
    <property type="entry name" value="DEATH"/>
    <property type="match status" value="1"/>
</dbReference>
<dbReference type="Pfam" id="PF00069">
    <property type="entry name" value="Pkinase"/>
    <property type="match status" value="1"/>
</dbReference>
<dbReference type="GO" id="GO:0005737">
    <property type="term" value="C:cytoplasm"/>
    <property type="evidence" value="ECO:0007669"/>
    <property type="project" value="TreeGrafter"/>
</dbReference>
<dbReference type="CDD" id="cd14194">
    <property type="entry name" value="STKc_DAPK1"/>
    <property type="match status" value="1"/>
</dbReference>
<dbReference type="GO" id="GO:0005634">
    <property type="term" value="C:nucleus"/>
    <property type="evidence" value="ECO:0007669"/>
    <property type="project" value="TreeGrafter"/>
</dbReference>
<dbReference type="InterPro" id="IPR020859">
    <property type="entry name" value="ROC"/>
</dbReference>
<evidence type="ECO:0000256" key="14">
    <source>
        <dbReference type="ARBA" id="ARBA00023043"/>
    </source>
</evidence>
<comment type="catalytic activity">
    <reaction evidence="17">
        <text>L-seryl-[protein] + ATP = O-phospho-L-seryl-[protein] + ADP + H(+)</text>
        <dbReference type="Rhea" id="RHEA:17989"/>
        <dbReference type="Rhea" id="RHEA-COMP:9863"/>
        <dbReference type="Rhea" id="RHEA-COMP:11604"/>
        <dbReference type="ChEBI" id="CHEBI:15378"/>
        <dbReference type="ChEBI" id="CHEBI:29999"/>
        <dbReference type="ChEBI" id="CHEBI:30616"/>
        <dbReference type="ChEBI" id="CHEBI:83421"/>
        <dbReference type="ChEBI" id="CHEBI:456216"/>
        <dbReference type="EC" id="2.7.11.1"/>
    </reaction>
</comment>
<evidence type="ECO:0000256" key="13">
    <source>
        <dbReference type="ARBA" id="ARBA00022860"/>
    </source>
</evidence>
<comment type="caution">
    <text evidence="26">The sequence shown here is derived from an EMBL/GenBank/DDBJ whole genome shotgun (WGS) entry which is preliminary data.</text>
</comment>
<evidence type="ECO:0000256" key="20">
    <source>
        <dbReference type="ARBA" id="ARBA00071988"/>
    </source>
</evidence>
<dbReference type="GO" id="GO:0035556">
    <property type="term" value="P:intracellular signal transduction"/>
    <property type="evidence" value="ECO:0007669"/>
    <property type="project" value="UniProtKB-ARBA"/>
</dbReference>
<dbReference type="SMART" id="SM00248">
    <property type="entry name" value="ANK"/>
    <property type="match status" value="9"/>
</dbReference>
<dbReference type="PROSITE" id="PS50088">
    <property type="entry name" value="ANK_REPEAT"/>
    <property type="match status" value="8"/>
</dbReference>
<dbReference type="FunFam" id="3.30.200.20:FF:000110">
    <property type="entry name" value="Death-associated kinase 3, isoform CRA_a"/>
    <property type="match status" value="1"/>
</dbReference>
<dbReference type="InterPro" id="IPR008271">
    <property type="entry name" value="Ser/Thr_kinase_AS"/>
</dbReference>
<dbReference type="SUPFAM" id="SSF56112">
    <property type="entry name" value="Protein kinase-like (PK-like)"/>
    <property type="match status" value="1"/>
</dbReference>
<dbReference type="GO" id="GO:0097190">
    <property type="term" value="P:apoptotic signaling pathway"/>
    <property type="evidence" value="ECO:0007669"/>
    <property type="project" value="UniProtKB-ARBA"/>
</dbReference>
<feature type="repeat" description="ANK" evidence="21">
    <location>
        <begin position="545"/>
        <end position="577"/>
    </location>
</feature>
<keyword evidence="14 21" id="KW-0040">ANK repeat</keyword>
<evidence type="ECO:0000313" key="26">
    <source>
        <dbReference type="EMBL" id="KAG9486843.1"/>
    </source>
</evidence>
<evidence type="ECO:0000259" key="24">
    <source>
        <dbReference type="PROSITE" id="PS50017"/>
    </source>
</evidence>
<dbReference type="EC" id="2.7.11.1" evidence="2"/>
<evidence type="ECO:0000259" key="23">
    <source>
        <dbReference type="PROSITE" id="PS50011"/>
    </source>
</evidence>
<dbReference type="GO" id="GO:0071346">
    <property type="term" value="P:cellular response to type II interferon"/>
    <property type="evidence" value="ECO:0007669"/>
    <property type="project" value="UniProtKB-ARBA"/>
</dbReference>
<dbReference type="Gene3D" id="3.40.50.300">
    <property type="entry name" value="P-loop containing nucleotide triphosphate hydrolases"/>
    <property type="match status" value="1"/>
</dbReference>
<feature type="binding site" evidence="22">
    <location>
        <position position="46"/>
    </location>
    <ligand>
        <name>ATP</name>
        <dbReference type="ChEBI" id="CHEBI:30616"/>
    </ligand>
</feature>
<dbReference type="PROSITE" id="PS51424">
    <property type="entry name" value="ROC"/>
    <property type="match status" value="1"/>
</dbReference>
<dbReference type="PANTHER" id="PTHR24342:SF17">
    <property type="entry name" value="DEATH-ASSOCIATED PROTEIN KINASE 1"/>
    <property type="match status" value="1"/>
</dbReference>